<gene>
    <name evidence="10" type="ORF">A7A08_02107</name>
</gene>
<dbReference type="GO" id="GO:0008270">
    <property type="term" value="F:zinc ion binding"/>
    <property type="evidence" value="ECO:0007669"/>
    <property type="project" value="InterPro"/>
</dbReference>
<evidence type="ECO:0000256" key="7">
    <source>
        <dbReference type="ARBA" id="ARBA00048348"/>
    </source>
</evidence>
<dbReference type="Gene3D" id="3.40.1050.10">
    <property type="entry name" value="Carbonic anhydrase"/>
    <property type="match status" value="1"/>
</dbReference>
<evidence type="ECO:0000256" key="2">
    <source>
        <dbReference type="ARBA" id="ARBA00012925"/>
    </source>
</evidence>
<dbReference type="SMART" id="SM00947">
    <property type="entry name" value="Pro_CA"/>
    <property type="match status" value="1"/>
</dbReference>
<feature type="binding site" evidence="8">
    <location>
        <position position="154"/>
    </location>
    <ligand>
        <name>Zn(2+)</name>
        <dbReference type="ChEBI" id="CHEBI:29105"/>
    </ligand>
</feature>
<dbReference type="STRING" id="1177755.A7A08_02107"/>
<evidence type="ECO:0000256" key="3">
    <source>
        <dbReference type="ARBA" id="ARBA00022723"/>
    </source>
</evidence>
<dbReference type="GO" id="GO:0004089">
    <property type="term" value="F:carbonate dehydratase activity"/>
    <property type="evidence" value="ECO:0007669"/>
    <property type="project" value="UniProtKB-EC"/>
</dbReference>
<comment type="function">
    <text evidence="6">Catalyzes the reversible hydration of carbon dioxide to form bicarbonate.</text>
</comment>
<dbReference type="PROSITE" id="PS00704">
    <property type="entry name" value="PROK_CO2_ANHYDRASE_1"/>
    <property type="match status" value="1"/>
</dbReference>
<dbReference type="PATRIC" id="fig|1177755.3.peg.2116"/>
<reference evidence="10 11" key="1">
    <citation type="submission" date="2016-07" db="EMBL/GenBank/DDBJ databases">
        <title>Draft genome sequence of Methyloligella halotolerans C2T (VKM B-2706T=CCUG 61687T=DSM 25045T), a halotolerant polyhydroxybutyrate accumulating methylotroph.</title>
        <authorList>
            <person name="Vasilenko O.V."/>
            <person name="Doronina N.V."/>
            <person name="Poroshina M.N."/>
            <person name="Tarlachkov S.V."/>
            <person name="Trotsenko Y.A."/>
        </authorList>
    </citation>
    <scope>NUCLEOTIDE SEQUENCE [LARGE SCALE GENOMIC DNA]</scope>
    <source>
        <strain evidence="10 11">VKM B-2706</strain>
    </source>
</reference>
<accession>A0A1E2RXE8</accession>
<dbReference type="EMBL" id="MASI01000005">
    <property type="protein sequence ID" value="ODA66810.1"/>
    <property type="molecule type" value="Genomic_DNA"/>
</dbReference>
<dbReference type="FunFam" id="3.40.1050.10:FF:000006">
    <property type="entry name" value="Carbonic anhydrase"/>
    <property type="match status" value="1"/>
</dbReference>
<dbReference type="PANTHER" id="PTHR11002:SF79">
    <property type="entry name" value="CARBONIC ANHYDRASE 2"/>
    <property type="match status" value="1"/>
</dbReference>
<organism evidence="10 11">
    <name type="scientific">Methyloligella halotolerans</name>
    <dbReference type="NCBI Taxonomy" id="1177755"/>
    <lineage>
        <taxon>Bacteria</taxon>
        <taxon>Pseudomonadati</taxon>
        <taxon>Pseudomonadota</taxon>
        <taxon>Alphaproteobacteria</taxon>
        <taxon>Hyphomicrobiales</taxon>
        <taxon>Hyphomicrobiaceae</taxon>
        <taxon>Methyloligella</taxon>
    </lineage>
</organism>
<evidence type="ECO:0000256" key="1">
    <source>
        <dbReference type="ARBA" id="ARBA00006217"/>
    </source>
</evidence>
<feature type="chain" id="PRO_5009116475" description="carbonic anhydrase" evidence="9">
    <location>
        <begin position="41"/>
        <end position="249"/>
    </location>
</feature>
<dbReference type="InterPro" id="IPR015892">
    <property type="entry name" value="Carbonic_anhydrase_CS"/>
</dbReference>
<name>A0A1E2RXE8_9HYPH</name>
<evidence type="ECO:0000256" key="5">
    <source>
        <dbReference type="ARBA" id="ARBA00023239"/>
    </source>
</evidence>
<feature type="binding site" evidence="8">
    <location>
        <position position="100"/>
    </location>
    <ligand>
        <name>Zn(2+)</name>
        <dbReference type="ChEBI" id="CHEBI:29105"/>
    </ligand>
</feature>
<keyword evidence="11" id="KW-1185">Reference proteome</keyword>
<sequence>MCEKHCGAIARKSMSVDRRTALTFGLGAAAALAMPFAAKAEEAAPPRPQNVMEPDAALERLMAGNERYIKGEAKPHDFVAERPALVSGQNPFAGVLSCADSRIAPELAFDTSRGDLFVCRVAGNFVTPDNLASFEFATAVLNTPLILVLGHDACGAVASTISSIEDDETLPGHLPALVEALTPAVKQASAQGHDNLLERSIEDNVRLNVEKLKTSSPILDEAVGAGKLKVVGGVYKLETGKVELISGTA</sequence>
<keyword evidence="4 8" id="KW-0862">Zinc</keyword>
<evidence type="ECO:0000256" key="6">
    <source>
        <dbReference type="ARBA" id="ARBA00024993"/>
    </source>
</evidence>
<dbReference type="CDD" id="cd03378">
    <property type="entry name" value="beta_CA_cladeC"/>
    <property type="match status" value="1"/>
</dbReference>
<evidence type="ECO:0000313" key="10">
    <source>
        <dbReference type="EMBL" id="ODA66810.1"/>
    </source>
</evidence>
<proteinExistence type="inferred from homology"/>
<dbReference type="Proteomes" id="UP000095087">
    <property type="component" value="Unassembled WGS sequence"/>
</dbReference>
<feature type="binding site" evidence="8">
    <location>
        <position position="151"/>
    </location>
    <ligand>
        <name>Zn(2+)</name>
        <dbReference type="ChEBI" id="CHEBI:29105"/>
    </ligand>
</feature>
<dbReference type="InterPro" id="IPR006311">
    <property type="entry name" value="TAT_signal"/>
</dbReference>
<dbReference type="SUPFAM" id="SSF53056">
    <property type="entry name" value="beta-carbonic anhydrase, cab"/>
    <property type="match status" value="1"/>
</dbReference>
<keyword evidence="3 8" id="KW-0479">Metal-binding</keyword>
<protein>
    <recommendedName>
        <fullName evidence="2">carbonic anhydrase</fullName>
        <ecNumber evidence="2">4.2.1.1</ecNumber>
    </recommendedName>
</protein>
<feature type="signal peptide" evidence="9">
    <location>
        <begin position="1"/>
        <end position="40"/>
    </location>
</feature>
<comment type="catalytic activity">
    <reaction evidence="7">
        <text>hydrogencarbonate + H(+) = CO2 + H2O</text>
        <dbReference type="Rhea" id="RHEA:10748"/>
        <dbReference type="ChEBI" id="CHEBI:15377"/>
        <dbReference type="ChEBI" id="CHEBI:15378"/>
        <dbReference type="ChEBI" id="CHEBI:16526"/>
        <dbReference type="ChEBI" id="CHEBI:17544"/>
        <dbReference type="EC" id="4.2.1.1"/>
    </reaction>
</comment>
<evidence type="ECO:0000256" key="8">
    <source>
        <dbReference type="PIRSR" id="PIRSR601765-1"/>
    </source>
</evidence>
<dbReference type="EC" id="4.2.1.1" evidence="2"/>
<comment type="caution">
    <text evidence="10">The sequence shown here is derived from an EMBL/GenBank/DDBJ whole genome shotgun (WGS) entry which is preliminary data.</text>
</comment>
<dbReference type="InterPro" id="IPR001765">
    <property type="entry name" value="Carbonic_anhydrase"/>
</dbReference>
<comment type="cofactor">
    <cofactor evidence="8">
        <name>Zn(2+)</name>
        <dbReference type="ChEBI" id="CHEBI:29105"/>
    </cofactor>
    <text evidence="8">Binds 1 zinc ion per subunit.</text>
</comment>
<dbReference type="PANTHER" id="PTHR11002">
    <property type="entry name" value="CARBONIC ANHYDRASE"/>
    <property type="match status" value="1"/>
</dbReference>
<evidence type="ECO:0000313" key="11">
    <source>
        <dbReference type="Proteomes" id="UP000095087"/>
    </source>
</evidence>
<dbReference type="GO" id="GO:0015976">
    <property type="term" value="P:carbon utilization"/>
    <property type="evidence" value="ECO:0007669"/>
    <property type="project" value="InterPro"/>
</dbReference>
<keyword evidence="5 10" id="KW-0456">Lyase</keyword>
<dbReference type="InterPro" id="IPR036874">
    <property type="entry name" value="Carbonic_anhydrase_sf"/>
</dbReference>
<dbReference type="AlphaFoldDB" id="A0A1E2RXE8"/>
<keyword evidence="9" id="KW-0732">Signal</keyword>
<evidence type="ECO:0000256" key="4">
    <source>
        <dbReference type="ARBA" id="ARBA00022833"/>
    </source>
</evidence>
<comment type="similarity">
    <text evidence="1">Belongs to the beta-class carbonic anhydrase family.</text>
</comment>
<feature type="binding site" evidence="8">
    <location>
        <position position="98"/>
    </location>
    <ligand>
        <name>Zn(2+)</name>
        <dbReference type="ChEBI" id="CHEBI:29105"/>
    </ligand>
</feature>
<dbReference type="PROSITE" id="PS51318">
    <property type="entry name" value="TAT"/>
    <property type="match status" value="1"/>
</dbReference>
<dbReference type="OrthoDB" id="9797527at2"/>
<dbReference type="RefSeq" id="WP_069095360.1">
    <property type="nucleotide sequence ID" value="NZ_MASI01000005.1"/>
</dbReference>
<evidence type="ECO:0000256" key="9">
    <source>
        <dbReference type="SAM" id="SignalP"/>
    </source>
</evidence>
<dbReference type="Pfam" id="PF00484">
    <property type="entry name" value="Pro_CA"/>
    <property type="match status" value="1"/>
</dbReference>